<name>B0TCX1_HELMI</name>
<organism evidence="1 2">
    <name type="scientific">Heliobacterium modesticaldum (strain ATCC 51547 / Ice1)</name>
    <dbReference type="NCBI Taxonomy" id="498761"/>
    <lineage>
        <taxon>Bacteria</taxon>
        <taxon>Bacillati</taxon>
        <taxon>Bacillota</taxon>
        <taxon>Clostridia</taxon>
        <taxon>Eubacteriales</taxon>
        <taxon>Heliobacteriaceae</taxon>
        <taxon>Heliomicrobium</taxon>
    </lineage>
</organism>
<dbReference type="EMBL" id="CP000930">
    <property type="protein sequence ID" value="ABZ85422.1"/>
    <property type="molecule type" value="Genomic_DNA"/>
</dbReference>
<gene>
    <name evidence="1" type="ORF">HM1_2913</name>
</gene>
<dbReference type="KEGG" id="hmo:HM1_2913"/>
<sequence length="97" mass="11562">MITDNKEYYIKPNSNFLQLFNEKEWKEVKVKDESENKPTLTIIIQDNEHELVFYSNKFLASITYYDKTEVSKKWYKVPSDICSIIENYIVENGVTKP</sequence>
<dbReference type="HOGENOM" id="CLU_2342890_0_0_9"/>
<reference evidence="1 2" key="1">
    <citation type="journal article" date="2008" name="J. Bacteriol.">
        <title>The genome of Heliobacterium modesticaldum, a phototrophic representative of the Firmicutes containing the simplest photosynthetic apparatus.</title>
        <authorList>
            <person name="Sattley W.M."/>
            <person name="Madigan M.T."/>
            <person name="Swingley W.D."/>
            <person name="Cheung P.C."/>
            <person name="Clocksin K.M."/>
            <person name="Conrad A.L."/>
            <person name="Dejesa L.C."/>
            <person name="Honchak B.M."/>
            <person name="Jung D.O."/>
            <person name="Karbach L.E."/>
            <person name="Kurdoglu A."/>
            <person name="Lahiri S."/>
            <person name="Mastrian S.D."/>
            <person name="Page L.E."/>
            <person name="Taylor H.L."/>
            <person name="Wang Z.T."/>
            <person name="Raymond J."/>
            <person name="Chen M."/>
            <person name="Blankenship R.E."/>
            <person name="Touchman J.W."/>
        </authorList>
    </citation>
    <scope>NUCLEOTIDE SEQUENCE [LARGE SCALE GENOMIC DNA]</scope>
    <source>
        <strain evidence="2">ATCC 51547 / Ice1</strain>
    </source>
</reference>
<accession>B0TCX1</accession>
<protein>
    <submittedName>
        <fullName evidence="1">Uncharacterized protein</fullName>
    </submittedName>
</protein>
<dbReference type="AlphaFoldDB" id="B0TCX1"/>
<proteinExistence type="predicted"/>
<dbReference type="Proteomes" id="UP000008550">
    <property type="component" value="Chromosome"/>
</dbReference>
<evidence type="ECO:0000313" key="1">
    <source>
        <dbReference type="EMBL" id="ABZ85422.1"/>
    </source>
</evidence>
<evidence type="ECO:0000313" key="2">
    <source>
        <dbReference type="Proteomes" id="UP000008550"/>
    </source>
</evidence>
<keyword evidence="2" id="KW-1185">Reference proteome</keyword>